<evidence type="ECO:0000256" key="5">
    <source>
        <dbReference type="ARBA" id="ARBA00022776"/>
    </source>
</evidence>
<evidence type="ECO:0000256" key="10">
    <source>
        <dbReference type="ARBA" id="ARBA00023306"/>
    </source>
</evidence>
<comment type="subcellular location">
    <subcellularLocation>
        <location evidence="1 11">Nucleus</location>
    </subcellularLocation>
</comment>
<feature type="coiled-coil region" evidence="12">
    <location>
        <begin position="690"/>
        <end position="724"/>
    </location>
</feature>
<dbReference type="PANTHER" id="PTHR43977">
    <property type="entry name" value="STRUCTURAL MAINTENANCE OF CHROMOSOMES PROTEIN 3"/>
    <property type="match status" value="1"/>
</dbReference>
<evidence type="ECO:0000256" key="9">
    <source>
        <dbReference type="ARBA" id="ARBA00023242"/>
    </source>
</evidence>
<dbReference type="VEuPathDB" id="FungiDB:SeMB42_g01613"/>
<reference evidence="14 15" key="1">
    <citation type="journal article" date="2019" name="Sci. Rep.">
        <title>Comparative genomics of chytrid fungi reveal insights into the obligate biotrophic and pathogenic lifestyle of Synchytrium endobioticum.</title>
        <authorList>
            <person name="van de Vossenberg B.T.L.H."/>
            <person name="Warris S."/>
            <person name="Nguyen H.D.T."/>
            <person name="van Gent-Pelzer M.P.E."/>
            <person name="Joly D.L."/>
            <person name="van de Geest H.C."/>
            <person name="Bonants P.J.M."/>
            <person name="Smith D.S."/>
            <person name="Levesque C.A."/>
            <person name="van der Lee T.A.J."/>
        </authorList>
    </citation>
    <scope>NUCLEOTIDE SEQUENCE [LARGE SCALE GENOMIC DNA]</scope>
    <source>
        <strain evidence="14 15">LEV6574</strain>
    </source>
</reference>
<dbReference type="Gene3D" id="3.40.50.300">
    <property type="entry name" value="P-loop containing nucleotide triphosphate hydrolases"/>
    <property type="match status" value="2"/>
</dbReference>
<dbReference type="FunFam" id="3.40.50.300:FF:000385">
    <property type="entry name" value="Structural maintenance of chromosomes 2"/>
    <property type="match status" value="1"/>
</dbReference>
<keyword evidence="10" id="KW-0131">Cell cycle</keyword>
<keyword evidence="7 12" id="KW-0175">Coiled coil</keyword>
<feature type="coiled-coil region" evidence="12">
    <location>
        <begin position="775"/>
        <end position="911"/>
    </location>
</feature>
<organism evidence="14 15">
    <name type="scientific">Synchytrium endobioticum</name>
    <dbReference type="NCBI Taxonomy" id="286115"/>
    <lineage>
        <taxon>Eukaryota</taxon>
        <taxon>Fungi</taxon>
        <taxon>Fungi incertae sedis</taxon>
        <taxon>Chytridiomycota</taxon>
        <taxon>Chytridiomycota incertae sedis</taxon>
        <taxon>Chytridiomycetes</taxon>
        <taxon>Synchytriales</taxon>
        <taxon>Synchytriaceae</taxon>
        <taxon>Synchytrium</taxon>
    </lineage>
</organism>
<feature type="coiled-coil region" evidence="12">
    <location>
        <begin position="417"/>
        <end position="444"/>
    </location>
</feature>
<evidence type="ECO:0000256" key="1">
    <source>
        <dbReference type="ARBA" id="ARBA00004123"/>
    </source>
</evidence>
<gene>
    <name evidence="14" type="ORF">SeLEV6574_g07990</name>
</gene>
<dbReference type="InterPro" id="IPR036277">
    <property type="entry name" value="SMC_hinge_sf"/>
</dbReference>
<evidence type="ECO:0000256" key="12">
    <source>
        <dbReference type="SAM" id="Coils"/>
    </source>
</evidence>
<keyword evidence="6" id="KW-0067">ATP-binding</keyword>
<dbReference type="GO" id="GO:0005524">
    <property type="term" value="F:ATP binding"/>
    <property type="evidence" value="ECO:0007669"/>
    <property type="project" value="UniProtKB-KW"/>
</dbReference>
<dbReference type="SUPFAM" id="SSF52540">
    <property type="entry name" value="P-loop containing nucleoside triphosphate hydrolases"/>
    <property type="match status" value="1"/>
</dbReference>
<dbReference type="InterPro" id="IPR010935">
    <property type="entry name" value="SMC_hinge"/>
</dbReference>
<evidence type="ECO:0000259" key="13">
    <source>
        <dbReference type="SMART" id="SM00968"/>
    </source>
</evidence>
<dbReference type="OrthoDB" id="10255539at2759"/>
<keyword evidence="9 11" id="KW-0539">Nucleus</keyword>
<comment type="similarity">
    <text evidence="2">Belongs to the SMC family. SMC2 subfamily.</text>
</comment>
<evidence type="ECO:0000256" key="2">
    <source>
        <dbReference type="ARBA" id="ARBA00005231"/>
    </source>
</evidence>
<comment type="caution">
    <text evidence="14">The sequence shown here is derived from an EMBL/GenBank/DDBJ whole genome shotgun (WGS) entry which is preliminary data.</text>
</comment>
<dbReference type="Pfam" id="PF02463">
    <property type="entry name" value="SMC_N"/>
    <property type="match status" value="1"/>
</dbReference>
<dbReference type="Pfam" id="PF06470">
    <property type="entry name" value="SMC_hinge"/>
    <property type="match status" value="1"/>
</dbReference>
<protein>
    <recommendedName>
        <fullName evidence="11">Structural maintenance of chromosomes protein</fullName>
    </recommendedName>
</protein>
<feature type="domain" description="SMC hinge" evidence="13">
    <location>
        <begin position="535"/>
        <end position="655"/>
    </location>
</feature>
<dbReference type="GO" id="GO:0051301">
    <property type="term" value="P:cell division"/>
    <property type="evidence" value="ECO:0007669"/>
    <property type="project" value="UniProtKB-KW"/>
</dbReference>
<dbReference type="CDD" id="cd03273">
    <property type="entry name" value="ABC_SMC2_euk"/>
    <property type="match status" value="1"/>
</dbReference>
<dbReference type="PIRSF" id="PIRSF005719">
    <property type="entry name" value="SMC"/>
    <property type="match status" value="1"/>
</dbReference>
<dbReference type="FunFam" id="3.40.50.300:FF:000278">
    <property type="entry name" value="Structural maintenance of chromosomes 2"/>
    <property type="match status" value="1"/>
</dbReference>
<feature type="coiled-coil region" evidence="12">
    <location>
        <begin position="490"/>
        <end position="517"/>
    </location>
</feature>
<evidence type="ECO:0000256" key="6">
    <source>
        <dbReference type="ARBA" id="ARBA00022840"/>
    </source>
</evidence>
<evidence type="ECO:0000313" key="15">
    <source>
        <dbReference type="Proteomes" id="UP000320475"/>
    </source>
</evidence>
<dbReference type="InterPro" id="IPR024704">
    <property type="entry name" value="SMC"/>
</dbReference>
<keyword evidence="5" id="KW-0498">Mitosis</keyword>
<dbReference type="GO" id="GO:0007076">
    <property type="term" value="P:mitotic chromosome condensation"/>
    <property type="evidence" value="ECO:0007669"/>
    <property type="project" value="UniProtKB-ARBA"/>
</dbReference>
<evidence type="ECO:0000256" key="7">
    <source>
        <dbReference type="ARBA" id="ARBA00023054"/>
    </source>
</evidence>
<dbReference type="Proteomes" id="UP000320475">
    <property type="component" value="Unassembled WGS sequence"/>
</dbReference>
<feature type="coiled-coil region" evidence="12">
    <location>
        <begin position="971"/>
        <end position="1044"/>
    </location>
</feature>
<evidence type="ECO:0000256" key="8">
    <source>
        <dbReference type="ARBA" id="ARBA00023067"/>
    </source>
</evidence>
<dbReference type="AlphaFoldDB" id="A0A507CCC9"/>
<dbReference type="EMBL" id="QEAM01000674">
    <property type="protein sequence ID" value="TPX36829.1"/>
    <property type="molecule type" value="Genomic_DNA"/>
</dbReference>
<keyword evidence="4" id="KW-0547">Nucleotide-binding</keyword>
<dbReference type="InterPro" id="IPR027417">
    <property type="entry name" value="P-loop_NTPase"/>
</dbReference>
<dbReference type="InterPro" id="IPR003395">
    <property type="entry name" value="RecF/RecN/SMC_N"/>
</dbReference>
<dbReference type="GO" id="GO:0016887">
    <property type="term" value="F:ATP hydrolysis activity"/>
    <property type="evidence" value="ECO:0007669"/>
    <property type="project" value="InterPro"/>
</dbReference>
<evidence type="ECO:0000256" key="3">
    <source>
        <dbReference type="ARBA" id="ARBA00022618"/>
    </source>
</evidence>
<name>A0A507CCC9_9FUNG</name>
<evidence type="ECO:0000313" key="14">
    <source>
        <dbReference type="EMBL" id="TPX36829.1"/>
    </source>
</evidence>
<feature type="coiled-coil region" evidence="12">
    <location>
        <begin position="256"/>
        <end position="374"/>
    </location>
</feature>
<evidence type="ECO:0000256" key="4">
    <source>
        <dbReference type="ARBA" id="ARBA00022741"/>
    </source>
</evidence>
<dbReference type="GO" id="GO:0005634">
    <property type="term" value="C:nucleus"/>
    <property type="evidence" value="ECO:0007669"/>
    <property type="project" value="UniProtKB-SubCell"/>
</dbReference>
<keyword evidence="8" id="KW-0226">DNA condensation</keyword>
<dbReference type="GO" id="GO:0005694">
    <property type="term" value="C:chromosome"/>
    <property type="evidence" value="ECO:0007669"/>
    <property type="project" value="InterPro"/>
</dbReference>
<accession>A0A507CCC9</accession>
<dbReference type="Gene3D" id="1.20.1060.20">
    <property type="match status" value="1"/>
</dbReference>
<dbReference type="Gene3D" id="3.30.70.1620">
    <property type="match status" value="1"/>
</dbReference>
<dbReference type="InterPro" id="IPR027120">
    <property type="entry name" value="Smc2_ABC"/>
</dbReference>
<evidence type="ECO:0000256" key="11">
    <source>
        <dbReference type="PIRNR" id="PIRNR005719"/>
    </source>
</evidence>
<sequence length="1217" mass="137496">MSHRSSIDLVVQRRPVEMYVEELIIDGFKSYATRTVISGWDSEFNAITGLNGSGKSNILDAICFVLGIANLTQVRAANLQDLVYKRGQAGIAKASVTIVFNNDDRTKSPVGYEDHTQITITRQIVIGGKNKWIVNGHNAQQQVVANLYQSVQLNVNNPHFLIMQGRITKVLNMKPPEVLAMIEEASGTRMFEERKDKAIKTMAKKDKKLEEITQLLDEEIIPKLDKLREEKRTYVEYQKINVELDHITRLLVAYDYKKYEDKLTHSANELQAKKDRMTELERLCGELDAELKAMEERQAEIQQSMTKDNTGLQDKEDEIKELAKAMVRCKILYDLQTSVTAEEKKNLAQLQESKSEAEALFEAAEQRRQQVMNTYNPLKADHDTKISHLRERENLLQTLITGMSAGGNNEGGYDYQLQQAKTEKSNAQSDVEQTRLKITQLQKTVKEMKPKAQQAASQNDGLVKSMSMVTEVITKIDAEMARLNVDHEHLDALTEAKTQLSNNIATLREQIDRLANSTPGVSFQYADPVPNFDRSKVKGVFVELFSISDNDRQWCMALELCAGGRLYFVVTENDEVVRQLLKAGQKRRVSYIPINTIEYQDHNPEKLALLQRLAPGRVEAAIGLVQYDATVSNAMKFVFGTTILCKDAEAANIAVNNPQIRLKAVTIDGDKYESGGSGLEGGAKPISDDIILKMQELQKLKREYRELQGRLEQIINELAALNKHVSAYNTLKQQKELKEHEMRLFDQQLSTNSHAKIIKQVADMEEQINEAGKASEIHGDRIKKAEQKIARLEQEMSDLTNHREAKLKSIENEVTQAKAAVAQSADRIKAMELDKQVIVQEVAQLQGEIESYNTQIEATQKSIEDNIVKQQNLKEQLSTAKASHDSAHAKLEEERKHMAAFHSELRKLETDRKMRDKQLNSANLERQTLSHELERGAADRIHASRVIDNLLKEHKWIPDHKQLFGQRGGQYEFVDGSIDEATKKKKQLEDRSDRLKNNINQQVIDLLDKMEKKETSLKQMFATVKKDRQKIEETITSLDEYKREALFKTWEKVNGDFGSIFGELLEGNSAKLEPPEGADITEGLEIKVRLGSVWKQSLTELSGGQRSLIALSLILSLLQFKPAPMYILDEVDAALDLSHTQNIGHLLRTRFKGSQFIVVSLKDGMFNNANVLFKAKFREGVSTVERHAQRTVAAGNVSTGKGRGSASIRRADIGVVA</sequence>
<dbReference type="SMART" id="SM00968">
    <property type="entry name" value="SMC_hinge"/>
    <property type="match status" value="1"/>
</dbReference>
<keyword evidence="3" id="KW-0132">Cell division</keyword>
<dbReference type="SUPFAM" id="SSF75553">
    <property type="entry name" value="Smc hinge domain"/>
    <property type="match status" value="1"/>
</dbReference>
<proteinExistence type="inferred from homology"/>